<keyword evidence="4 8" id="KW-0067">ATP-binding</keyword>
<feature type="domain" description="ABC transporter" evidence="7">
    <location>
        <begin position="35"/>
        <end position="265"/>
    </location>
</feature>
<dbReference type="InterPro" id="IPR003439">
    <property type="entry name" value="ABC_transporter-like_ATP-bd"/>
</dbReference>
<dbReference type="SMART" id="SM00382">
    <property type="entry name" value="AAA"/>
    <property type="match status" value="1"/>
</dbReference>
<keyword evidence="2" id="KW-0813">Transport</keyword>
<evidence type="ECO:0000259" key="7">
    <source>
        <dbReference type="PROSITE" id="PS50893"/>
    </source>
</evidence>
<dbReference type="PANTHER" id="PTHR42711:SF19">
    <property type="entry name" value="DOXORUBICIN RESISTANCE ATP-BINDING PROTEIN DRRA"/>
    <property type="match status" value="1"/>
</dbReference>
<sequence length="283" mass="30499">MTITSGDRDAAESEHADEREGSADTVEPEDNTPALELRGVVKTYGGEPAVAGIDLTVPAGSFYGLVGPNGAGKTTTLSMISGLLRADRGEIDVFGVEARKHPRAAKALMGVLPDRMRTFDRLTGRQLLYYFGALRGLKSRETKERIEQLAEAFELTGALARPVTDYSTGMTKKLMLACAMIHAPRLLVLDEPFESVDPVSAQKLLDVLRQYVDGGGTVILSGHSMELIERMCSRIAVLVTGQVLAEGTLDEVRGEMTLEQRFVDLSGMGEEGGGLEWLHTSSA</sequence>
<reference evidence="8 9" key="1">
    <citation type="submission" date="2021-03" db="EMBL/GenBank/DDBJ databases">
        <title>Sequencing the genomes of 1000 actinobacteria strains.</title>
        <authorList>
            <person name="Klenk H.-P."/>
        </authorList>
    </citation>
    <scope>NUCLEOTIDE SEQUENCE [LARGE SCALE GENOMIC DNA]</scope>
    <source>
        <strain evidence="8 9">DSM 24221</strain>
    </source>
</reference>
<keyword evidence="5" id="KW-0046">Antibiotic resistance</keyword>
<organism evidence="8 9">
    <name type="scientific">Microbacterium amylolyticum</name>
    <dbReference type="NCBI Taxonomy" id="936337"/>
    <lineage>
        <taxon>Bacteria</taxon>
        <taxon>Bacillati</taxon>
        <taxon>Actinomycetota</taxon>
        <taxon>Actinomycetes</taxon>
        <taxon>Micrococcales</taxon>
        <taxon>Microbacteriaceae</taxon>
        <taxon>Microbacterium</taxon>
    </lineage>
</organism>
<dbReference type="Proteomes" id="UP001519362">
    <property type="component" value="Unassembled WGS sequence"/>
</dbReference>
<evidence type="ECO:0000256" key="1">
    <source>
        <dbReference type="ARBA" id="ARBA00004202"/>
    </source>
</evidence>
<dbReference type="CDD" id="cd03230">
    <property type="entry name" value="ABC_DR_subfamily_A"/>
    <property type="match status" value="1"/>
</dbReference>
<dbReference type="Pfam" id="PF00005">
    <property type="entry name" value="ABC_tran"/>
    <property type="match status" value="1"/>
</dbReference>
<dbReference type="InterPro" id="IPR027417">
    <property type="entry name" value="P-loop_NTPase"/>
</dbReference>
<evidence type="ECO:0000256" key="5">
    <source>
        <dbReference type="ARBA" id="ARBA00023251"/>
    </source>
</evidence>
<accession>A0ABS4ZKH6</accession>
<gene>
    <name evidence="8" type="ORF">JOF34_002386</name>
</gene>
<protein>
    <submittedName>
        <fullName evidence="8">ABC-2 type transport system ATP-binding protein</fullName>
    </submittedName>
</protein>
<feature type="region of interest" description="Disordered" evidence="6">
    <location>
        <begin position="1"/>
        <end position="34"/>
    </location>
</feature>
<dbReference type="RefSeq" id="WP_241245046.1">
    <property type="nucleotide sequence ID" value="NZ_CP049253.1"/>
</dbReference>
<evidence type="ECO:0000256" key="4">
    <source>
        <dbReference type="ARBA" id="ARBA00022840"/>
    </source>
</evidence>
<dbReference type="SUPFAM" id="SSF52540">
    <property type="entry name" value="P-loop containing nucleoside triphosphate hydrolases"/>
    <property type="match status" value="1"/>
</dbReference>
<feature type="compositionally biased region" description="Basic and acidic residues" evidence="6">
    <location>
        <begin position="1"/>
        <end position="22"/>
    </location>
</feature>
<evidence type="ECO:0000256" key="2">
    <source>
        <dbReference type="ARBA" id="ARBA00022448"/>
    </source>
</evidence>
<comment type="caution">
    <text evidence="8">The sequence shown here is derived from an EMBL/GenBank/DDBJ whole genome shotgun (WGS) entry which is preliminary data.</text>
</comment>
<dbReference type="GO" id="GO:0005524">
    <property type="term" value="F:ATP binding"/>
    <property type="evidence" value="ECO:0007669"/>
    <property type="project" value="UniProtKB-KW"/>
</dbReference>
<dbReference type="PROSITE" id="PS50893">
    <property type="entry name" value="ABC_TRANSPORTER_2"/>
    <property type="match status" value="1"/>
</dbReference>
<proteinExistence type="predicted"/>
<comment type="subcellular location">
    <subcellularLocation>
        <location evidence="1">Cell membrane</location>
        <topology evidence="1">Peripheral membrane protein</topology>
    </subcellularLocation>
</comment>
<dbReference type="InterPro" id="IPR050763">
    <property type="entry name" value="ABC_transporter_ATP-binding"/>
</dbReference>
<keyword evidence="3" id="KW-0547">Nucleotide-binding</keyword>
<evidence type="ECO:0000313" key="9">
    <source>
        <dbReference type="Proteomes" id="UP001519362"/>
    </source>
</evidence>
<dbReference type="Gene3D" id="3.40.50.300">
    <property type="entry name" value="P-loop containing nucleotide triphosphate hydrolases"/>
    <property type="match status" value="1"/>
</dbReference>
<dbReference type="EMBL" id="JAGIOL010000001">
    <property type="protein sequence ID" value="MBP2437800.1"/>
    <property type="molecule type" value="Genomic_DNA"/>
</dbReference>
<dbReference type="PANTHER" id="PTHR42711">
    <property type="entry name" value="ABC TRANSPORTER ATP-BINDING PROTEIN"/>
    <property type="match status" value="1"/>
</dbReference>
<name>A0ABS4ZKH6_9MICO</name>
<dbReference type="InterPro" id="IPR003593">
    <property type="entry name" value="AAA+_ATPase"/>
</dbReference>
<evidence type="ECO:0000313" key="8">
    <source>
        <dbReference type="EMBL" id="MBP2437800.1"/>
    </source>
</evidence>
<keyword evidence="9" id="KW-1185">Reference proteome</keyword>
<evidence type="ECO:0000256" key="3">
    <source>
        <dbReference type="ARBA" id="ARBA00022741"/>
    </source>
</evidence>
<evidence type="ECO:0000256" key="6">
    <source>
        <dbReference type="SAM" id="MobiDB-lite"/>
    </source>
</evidence>